<comment type="caution">
    <text evidence="1">The sequence shown here is derived from an EMBL/GenBank/DDBJ whole genome shotgun (WGS) entry which is preliminary data.</text>
</comment>
<evidence type="ECO:0000313" key="2">
    <source>
        <dbReference type="Proteomes" id="UP001187192"/>
    </source>
</evidence>
<evidence type="ECO:0000313" key="1">
    <source>
        <dbReference type="EMBL" id="GMN40331.1"/>
    </source>
</evidence>
<organism evidence="1 2">
    <name type="scientific">Ficus carica</name>
    <name type="common">Common fig</name>
    <dbReference type="NCBI Taxonomy" id="3494"/>
    <lineage>
        <taxon>Eukaryota</taxon>
        <taxon>Viridiplantae</taxon>
        <taxon>Streptophyta</taxon>
        <taxon>Embryophyta</taxon>
        <taxon>Tracheophyta</taxon>
        <taxon>Spermatophyta</taxon>
        <taxon>Magnoliopsida</taxon>
        <taxon>eudicotyledons</taxon>
        <taxon>Gunneridae</taxon>
        <taxon>Pentapetalae</taxon>
        <taxon>rosids</taxon>
        <taxon>fabids</taxon>
        <taxon>Rosales</taxon>
        <taxon>Moraceae</taxon>
        <taxon>Ficeae</taxon>
        <taxon>Ficus</taxon>
    </lineage>
</organism>
<reference evidence="1" key="1">
    <citation type="submission" date="2023-07" db="EMBL/GenBank/DDBJ databases">
        <title>draft genome sequence of fig (Ficus carica).</title>
        <authorList>
            <person name="Takahashi T."/>
            <person name="Nishimura K."/>
        </authorList>
    </citation>
    <scope>NUCLEOTIDE SEQUENCE</scope>
</reference>
<dbReference type="AlphaFoldDB" id="A0AA88D2P7"/>
<accession>A0AA88D2P7</accession>
<name>A0AA88D2P7_FICCA</name>
<dbReference type="Proteomes" id="UP001187192">
    <property type="component" value="Unassembled WGS sequence"/>
</dbReference>
<gene>
    <name evidence="1" type="ORF">TIFTF001_009563</name>
</gene>
<sequence>MARSSTASNIDIISSATPQKFICVEREGEAPQIDASVGHRRDLIARLSRYVGYVDTD</sequence>
<dbReference type="EMBL" id="BTGU01000011">
    <property type="protein sequence ID" value="GMN40331.1"/>
    <property type="molecule type" value="Genomic_DNA"/>
</dbReference>
<keyword evidence="2" id="KW-1185">Reference proteome</keyword>
<protein>
    <submittedName>
        <fullName evidence="1">Uncharacterized protein</fullName>
    </submittedName>
</protein>
<proteinExistence type="predicted"/>